<dbReference type="EMBL" id="NJEU01000067">
    <property type="protein sequence ID" value="PHH82280.1"/>
    <property type="molecule type" value="Genomic_DNA"/>
</dbReference>
<evidence type="ECO:0000313" key="5">
    <source>
        <dbReference type="Proteomes" id="UP000224854"/>
    </source>
</evidence>
<dbReference type="OrthoDB" id="337038at2759"/>
<sequence>MKYNLLLLATSALLAVASPVEKRDGAVIEVYQGGKLVGTPPPALAKEIQDEAAVHPEEVSRGNFSSDLFKKLQDWAASVMNPKKPSPPPPQPQQPKPAPQPKPPVYSQPPKDNNDDDDDNNNNDNDNKTPDKPYNPPSSGSFEDDFVRLHNEKRALHGAQPLTWDAGLASQAANDCGCDMVHHIERNGGQGYGQNIWTGKGPGFSHNSSPQNAVKSWYDEEKLYDYSAGVFSHEAGHFTQLVWASTTKLGCATVLCDKNQYSGWQYTVCNYGPPGNYQGRFQENVKPLISRK</sequence>
<dbReference type="SUPFAM" id="SSF55797">
    <property type="entry name" value="PR-1-like"/>
    <property type="match status" value="1"/>
</dbReference>
<accession>A0A2C5ZR21</accession>
<keyword evidence="2" id="KW-0732">Signal</keyword>
<dbReference type="Proteomes" id="UP000224854">
    <property type="component" value="Unassembled WGS sequence"/>
</dbReference>
<feature type="domain" description="SCP" evidence="3">
    <location>
        <begin position="141"/>
        <end position="279"/>
    </location>
</feature>
<dbReference type="InterPro" id="IPR001283">
    <property type="entry name" value="CRISP-related"/>
</dbReference>
<feature type="compositionally biased region" description="Pro residues" evidence="1">
    <location>
        <begin position="84"/>
        <end position="107"/>
    </location>
</feature>
<proteinExistence type="predicted"/>
<gene>
    <name evidence="4" type="ORF">CDD82_6460</name>
</gene>
<dbReference type="Gene3D" id="3.40.33.10">
    <property type="entry name" value="CAP"/>
    <property type="match status" value="1"/>
</dbReference>
<protein>
    <recommendedName>
        <fullName evidence="3">SCP domain-containing protein</fullName>
    </recommendedName>
</protein>
<evidence type="ECO:0000313" key="4">
    <source>
        <dbReference type="EMBL" id="PHH82280.1"/>
    </source>
</evidence>
<dbReference type="InterPro" id="IPR035940">
    <property type="entry name" value="CAP_sf"/>
</dbReference>
<dbReference type="Pfam" id="PF00188">
    <property type="entry name" value="CAP"/>
    <property type="match status" value="1"/>
</dbReference>
<dbReference type="AlphaFoldDB" id="A0A2C5ZR21"/>
<reference evidence="4 5" key="1">
    <citation type="submission" date="2017-06" db="EMBL/GenBank/DDBJ databases">
        <title>Ant-infecting Ophiocordyceps genomes reveal a high diversity of potential behavioral manipulation genes and a possible major role for enterotoxins.</title>
        <authorList>
            <person name="De Bekker C."/>
            <person name="Evans H.C."/>
            <person name="Brachmann A."/>
            <person name="Hughes D.P."/>
        </authorList>
    </citation>
    <scope>NUCLEOTIDE SEQUENCE [LARGE SCALE GENOMIC DNA]</scope>
    <source>
        <strain evidence="4 5">1348a</strain>
    </source>
</reference>
<organism evidence="4 5">
    <name type="scientific">Ophiocordyceps australis</name>
    <dbReference type="NCBI Taxonomy" id="1399860"/>
    <lineage>
        <taxon>Eukaryota</taxon>
        <taxon>Fungi</taxon>
        <taxon>Dikarya</taxon>
        <taxon>Ascomycota</taxon>
        <taxon>Pezizomycotina</taxon>
        <taxon>Sordariomycetes</taxon>
        <taxon>Hypocreomycetidae</taxon>
        <taxon>Hypocreales</taxon>
        <taxon>Ophiocordycipitaceae</taxon>
        <taxon>Ophiocordyceps</taxon>
    </lineage>
</organism>
<comment type="caution">
    <text evidence="4">The sequence shown here is derived from an EMBL/GenBank/DDBJ whole genome shotgun (WGS) entry which is preliminary data.</text>
</comment>
<feature type="signal peptide" evidence="2">
    <location>
        <begin position="1"/>
        <end position="17"/>
    </location>
</feature>
<evidence type="ECO:0000256" key="1">
    <source>
        <dbReference type="SAM" id="MobiDB-lite"/>
    </source>
</evidence>
<dbReference type="GO" id="GO:0005576">
    <property type="term" value="C:extracellular region"/>
    <property type="evidence" value="ECO:0007669"/>
    <property type="project" value="InterPro"/>
</dbReference>
<dbReference type="PROSITE" id="PS01009">
    <property type="entry name" value="CRISP_1"/>
    <property type="match status" value="1"/>
</dbReference>
<evidence type="ECO:0000259" key="3">
    <source>
        <dbReference type="SMART" id="SM00198"/>
    </source>
</evidence>
<dbReference type="SMART" id="SM00198">
    <property type="entry name" value="SCP"/>
    <property type="match status" value="1"/>
</dbReference>
<dbReference type="PANTHER" id="PTHR10334">
    <property type="entry name" value="CYSTEINE-RICH SECRETORY PROTEIN-RELATED"/>
    <property type="match status" value="1"/>
</dbReference>
<name>A0A2C5ZR21_9HYPO</name>
<dbReference type="InterPro" id="IPR014044">
    <property type="entry name" value="CAP_dom"/>
</dbReference>
<dbReference type="PRINTS" id="PR00837">
    <property type="entry name" value="V5TPXLIKE"/>
</dbReference>
<keyword evidence="5" id="KW-1185">Reference proteome</keyword>
<feature type="chain" id="PRO_5013265312" description="SCP domain-containing protein" evidence="2">
    <location>
        <begin position="18"/>
        <end position="292"/>
    </location>
</feature>
<feature type="region of interest" description="Disordered" evidence="1">
    <location>
        <begin position="79"/>
        <end position="144"/>
    </location>
</feature>
<evidence type="ECO:0000256" key="2">
    <source>
        <dbReference type="SAM" id="SignalP"/>
    </source>
</evidence>
<dbReference type="InterPro" id="IPR018244">
    <property type="entry name" value="Allrgn_V5/Tpx1_CS"/>
</dbReference>